<dbReference type="EMBL" id="AMZH03031393">
    <property type="protein sequence ID" value="RRT32581.1"/>
    <property type="molecule type" value="Genomic_DNA"/>
</dbReference>
<dbReference type="AlphaFoldDB" id="A0A426WZE4"/>
<accession>A0A426WZE4</accession>
<evidence type="ECO:0000313" key="1">
    <source>
        <dbReference type="EMBL" id="RRT32581.1"/>
    </source>
</evidence>
<evidence type="ECO:0000313" key="2">
    <source>
        <dbReference type="Proteomes" id="UP000287651"/>
    </source>
</evidence>
<sequence length="173" mass="18406">MWRSSSCSRSLVRSLLGGSQRRKGASIALAFLSSSSSLYLAAGGLGGGSAAGSITFVDETKQKLERDGQEVTGYPQLLERTGFGRFRDDAVACRILHGAGAVLFIAYCLLRSLVEHSCINPKSLAFGYLDEKPVDTGLMKFLGLCPSALSCYLEFASAFSTSSAPFMINAFPP</sequence>
<protein>
    <submittedName>
        <fullName evidence="1">Uncharacterized protein</fullName>
    </submittedName>
</protein>
<dbReference type="Proteomes" id="UP000287651">
    <property type="component" value="Unassembled WGS sequence"/>
</dbReference>
<proteinExistence type="predicted"/>
<gene>
    <name evidence="1" type="ORF">B296_00055620</name>
</gene>
<comment type="caution">
    <text evidence="1">The sequence shown here is derived from an EMBL/GenBank/DDBJ whole genome shotgun (WGS) entry which is preliminary data.</text>
</comment>
<reference evidence="1 2" key="1">
    <citation type="journal article" date="2014" name="Agronomy (Basel)">
        <title>A Draft Genome Sequence for Ensete ventricosum, the Drought-Tolerant Tree Against Hunger.</title>
        <authorList>
            <person name="Harrison J."/>
            <person name="Moore K.A."/>
            <person name="Paszkiewicz K."/>
            <person name="Jones T."/>
            <person name="Grant M."/>
            <person name="Ambacheew D."/>
            <person name="Muzemil S."/>
            <person name="Studholme D.J."/>
        </authorList>
    </citation>
    <scope>NUCLEOTIDE SEQUENCE [LARGE SCALE GENOMIC DNA]</scope>
</reference>
<organism evidence="1 2">
    <name type="scientific">Ensete ventricosum</name>
    <name type="common">Abyssinian banana</name>
    <name type="synonym">Musa ensete</name>
    <dbReference type="NCBI Taxonomy" id="4639"/>
    <lineage>
        <taxon>Eukaryota</taxon>
        <taxon>Viridiplantae</taxon>
        <taxon>Streptophyta</taxon>
        <taxon>Embryophyta</taxon>
        <taxon>Tracheophyta</taxon>
        <taxon>Spermatophyta</taxon>
        <taxon>Magnoliopsida</taxon>
        <taxon>Liliopsida</taxon>
        <taxon>Zingiberales</taxon>
        <taxon>Musaceae</taxon>
        <taxon>Ensete</taxon>
    </lineage>
</organism>
<name>A0A426WZE4_ENSVE</name>